<dbReference type="Pfam" id="PF11258">
    <property type="entry name" value="DUF3048"/>
    <property type="match status" value="1"/>
</dbReference>
<feature type="compositionally biased region" description="Low complexity" evidence="1">
    <location>
        <begin position="64"/>
        <end position="75"/>
    </location>
</feature>
<dbReference type="InterPro" id="IPR023158">
    <property type="entry name" value="YerB-like_sf"/>
</dbReference>
<sequence>MAKHSRAKSSRVKQSRAGRTWKLVAALLLVIVLVAAVTIEFLRTRQTHAVQARDRLTTTPPQPTTSTPPVQPASSVARCPLTDLPAPNGKVPQRPALAIKVGNDPGARPQSGLSKADVVYEVQAEGGITRFIVVFQCQAPAAVGPIRSLRWVDWHVVHQLGHPILVSAGGIIPDINAVKAQGWLHFIDALGFSGQPFYRITSRVPPENLYGTPAQIWSLVGSKTPPPRLFDFSSSIPAGGASVGTVYLPFSSAEDVSWQWSPSAGRFLRFYSGQPAYGNGGEQLSATNVVVQFVSAPPGKYNESGPNSLGVHSQTVGEGPVWILRNGEIYKGHWVRNSPTQTTSYFLPNGRQIPLAPGQTWVEVVPNWVQASISSGS</sequence>
<feature type="region of interest" description="Disordered" evidence="1">
    <location>
        <begin position="52"/>
        <end position="75"/>
    </location>
</feature>
<dbReference type="Pfam" id="PF17479">
    <property type="entry name" value="DUF3048_C"/>
    <property type="match status" value="1"/>
</dbReference>
<keyword evidence="5" id="KW-1185">Reference proteome</keyword>
<feature type="domain" description="DUF3048" evidence="2">
    <location>
        <begin position="81"/>
        <end position="219"/>
    </location>
</feature>
<dbReference type="SUPFAM" id="SSF159774">
    <property type="entry name" value="YerB-like"/>
    <property type="match status" value="1"/>
</dbReference>
<name>A0ABV3Y0E3_9ACTN</name>
<accession>A0ABV3Y0E3</accession>
<dbReference type="InterPro" id="IPR035328">
    <property type="entry name" value="DUF3048_C"/>
</dbReference>
<dbReference type="InterPro" id="IPR021416">
    <property type="entry name" value="DUF3048_N"/>
</dbReference>
<dbReference type="RefSeq" id="WP_298405726.1">
    <property type="nucleotide sequence ID" value="NZ_JBFSHR010000009.1"/>
</dbReference>
<evidence type="ECO:0000256" key="1">
    <source>
        <dbReference type="SAM" id="MobiDB-lite"/>
    </source>
</evidence>
<dbReference type="Gene3D" id="3.50.90.10">
    <property type="entry name" value="YerB-like"/>
    <property type="match status" value="1"/>
</dbReference>
<reference evidence="4 5" key="1">
    <citation type="submission" date="2024-07" db="EMBL/GenBank/DDBJ databases">
        <title>Draft Genome Sequence of Ferrimicrobium acidiphilum Strain YE2023, Isolated from a Pulp of Bioleach Reactor.</title>
        <authorList>
            <person name="Elkina Y.A."/>
            <person name="Bulaeva A.G."/>
            <person name="Beletsky A.V."/>
            <person name="Mardanov A.V."/>
        </authorList>
    </citation>
    <scope>NUCLEOTIDE SEQUENCE [LARGE SCALE GENOMIC DNA]</scope>
    <source>
        <strain evidence="4 5">YE2023</strain>
    </source>
</reference>
<evidence type="ECO:0000259" key="2">
    <source>
        <dbReference type="Pfam" id="PF11258"/>
    </source>
</evidence>
<dbReference type="EMBL" id="JBFSHR010000009">
    <property type="protein sequence ID" value="MEX6429037.1"/>
    <property type="molecule type" value="Genomic_DNA"/>
</dbReference>
<gene>
    <name evidence="4" type="ORF">AB6A68_04205</name>
</gene>
<evidence type="ECO:0000259" key="3">
    <source>
        <dbReference type="Pfam" id="PF17479"/>
    </source>
</evidence>
<protein>
    <submittedName>
        <fullName evidence="4">DUF3048 domain-containing protein</fullName>
    </submittedName>
</protein>
<comment type="caution">
    <text evidence="4">The sequence shown here is derived from an EMBL/GenBank/DDBJ whole genome shotgun (WGS) entry which is preliminary data.</text>
</comment>
<evidence type="ECO:0000313" key="4">
    <source>
        <dbReference type="EMBL" id="MEX6429037.1"/>
    </source>
</evidence>
<proteinExistence type="predicted"/>
<dbReference type="Proteomes" id="UP001560267">
    <property type="component" value="Unassembled WGS sequence"/>
</dbReference>
<evidence type="ECO:0000313" key="5">
    <source>
        <dbReference type="Proteomes" id="UP001560267"/>
    </source>
</evidence>
<feature type="domain" description="DUF3048" evidence="3">
    <location>
        <begin position="247"/>
        <end position="362"/>
    </location>
</feature>
<organism evidence="4 5">
    <name type="scientific">Ferrimicrobium acidiphilum</name>
    <dbReference type="NCBI Taxonomy" id="121039"/>
    <lineage>
        <taxon>Bacteria</taxon>
        <taxon>Bacillati</taxon>
        <taxon>Actinomycetota</taxon>
        <taxon>Acidimicrobiia</taxon>
        <taxon>Acidimicrobiales</taxon>
        <taxon>Acidimicrobiaceae</taxon>
        <taxon>Ferrimicrobium</taxon>
    </lineage>
</organism>